<sequence>MTTRPISRLSLASGFWLAAGLALVLGIAWLAWPRPLKVQTEPVDRGPVAMTLVDEGKTRIHDVFTLVAPVGGDLRRMTLHAGDAVARGQVVATLGPADPSLLDARTAAAANAAVSATRAGLASAEADADLAQRDQARVARLAAQGYASRAALDAADAALRAARAHVAARKAELAGAQAQASQPAAASRGETVVRSPTGGRVLRILQESGGVVAAGTPLVEIGDPAGLEVVADFLSQDAMQVRPGARAVLEGWGGDPPIPASVLRVEPYARTRTSALGVEEQRVGVILRLSDPASAPSLGHGFRVDVRVTLSEVTDALRVPADALVRQGDGWAVYRVQGGRARLTPVRIGIGDDRHRVVLGGLSAGDQVVLYPAATLKDGARVSS</sequence>
<dbReference type="PANTHER" id="PTHR30469:SF38">
    <property type="entry name" value="HLYD FAMILY SECRETION PROTEIN"/>
    <property type="match status" value="1"/>
</dbReference>
<dbReference type="KEGG" id="phb:HYN04_08365"/>
<organism evidence="4 5">
    <name type="scientific">Phenylobacterium parvum</name>
    <dbReference type="NCBI Taxonomy" id="2201350"/>
    <lineage>
        <taxon>Bacteria</taxon>
        <taxon>Pseudomonadati</taxon>
        <taxon>Pseudomonadota</taxon>
        <taxon>Alphaproteobacteria</taxon>
        <taxon>Caulobacterales</taxon>
        <taxon>Caulobacteraceae</taxon>
        <taxon>Phenylobacterium</taxon>
    </lineage>
</organism>
<dbReference type="SUPFAM" id="SSF111369">
    <property type="entry name" value="HlyD-like secretion proteins"/>
    <property type="match status" value="1"/>
</dbReference>
<dbReference type="GO" id="GO:0015562">
    <property type="term" value="F:efflux transmembrane transporter activity"/>
    <property type="evidence" value="ECO:0007669"/>
    <property type="project" value="TreeGrafter"/>
</dbReference>
<keyword evidence="2" id="KW-1133">Transmembrane helix</keyword>
<gene>
    <name evidence="4" type="ORF">HYN04_08365</name>
</gene>
<protein>
    <submittedName>
        <fullName evidence="4">Efflux transporter periplasmic adaptor subunit</fullName>
    </submittedName>
</protein>
<dbReference type="OrthoDB" id="9791520at2"/>
<evidence type="ECO:0000313" key="5">
    <source>
        <dbReference type="Proteomes" id="UP000247763"/>
    </source>
</evidence>
<dbReference type="Gene3D" id="2.40.50.100">
    <property type="match status" value="1"/>
</dbReference>
<proteinExistence type="inferred from homology"/>
<dbReference type="AlphaFoldDB" id="A0A2Z3HSI0"/>
<evidence type="ECO:0000256" key="2">
    <source>
        <dbReference type="SAM" id="Phobius"/>
    </source>
</evidence>
<dbReference type="EMBL" id="CP029479">
    <property type="protein sequence ID" value="AWM77775.1"/>
    <property type="molecule type" value="Genomic_DNA"/>
</dbReference>
<accession>A0A2Z3HSI0</accession>
<keyword evidence="2" id="KW-0812">Transmembrane</keyword>
<evidence type="ECO:0000313" key="4">
    <source>
        <dbReference type="EMBL" id="AWM77775.1"/>
    </source>
</evidence>
<dbReference type="NCBIfam" id="TIGR01730">
    <property type="entry name" value="RND_mfp"/>
    <property type="match status" value="1"/>
</dbReference>
<dbReference type="Gene3D" id="2.40.420.20">
    <property type="match status" value="1"/>
</dbReference>
<keyword evidence="2" id="KW-0472">Membrane</keyword>
<feature type="domain" description="YknX-like C-terminal permuted SH3-like" evidence="3">
    <location>
        <begin position="316"/>
        <end position="383"/>
    </location>
</feature>
<dbReference type="Pfam" id="PF25989">
    <property type="entry name" value="YknX_C"/>
    <property type="match status" value="1"/>
</dbReference>
<reference evidence="5" key="1">
    <citation type="submission" date="2018-05" db="EMBL/GenBank/DDBJ databases">
        <title>Genome sequencing of Phenylobacterium sp. HYN0004.</title>
        <authorList>
            <person name="Yi H."/>
            <person name="Baek C."/>
        </authorList>
    </citation>
    <scope>NUCLEOTIDE SEQUENCE [LARGE SCALE GENOMIC DNA]</scope>
    <source>
        <strain evidence="5">HYN0004</strain>
    </source>
</reference>
<dbReference type="Proteomes" id="UP000247763">
    <property type="component" value="Chromosome"/>
</dbReference>
<name>A0A2Z3HSI0_9CAUL</name>
<dbReference type="GO" id="GO:1990281">
    <property type="term" value="C:efflux pump complex"/>
    <property type="evidence" value="ECO:0007669"/>
    <property type="project" value="TreeGrafter"/>
</dbReference>
<dbReference type="Gene3D" id="1.10.287.470">
    <property type="entry name" value="Helix hairpin bin"/>
    <property type="match status" value="1"/>
</dbReference>
<comment type="similarity">
    <text evidence="1">Belongs to the membrane fusion protein (MFP) (TC 8.A.1) family.</text>
</comment>
<evidence type="ECO:0000256" key="1">
    <source>
        <dbReference type="ARBA" id="ARBA00009477"/>
    </source>
</evidence>
<dbReference type="RefSeq" id="WP_110450342.1">
    <property type="nucleotide sequence ID" value="NZ_CP029479.1"/>
</dbReference>
<evidence type="ECO:0000259" key="3">
    <source>
        <dbReference type="Pfam" id="PF25989"/>
    </source>
</evidence>
<dbReference type="Gene3D" id="2.40.30.170">
    <property type="match status" value="1"/>
</dbReference>
<dbReference type="InterPro" id="IPR058637">
    <property type="entry name" value="YknX-like_C"/>
</dbReference>
<dbReference type="PANTHER" id="PTHR30469">
    <property type="entry name" value="MULTIDRUG RESISTANCE PROTEIN MDTA"/>
    <property type="match status" value="1"/>
</dbReference>
<keyword evidence="5" id="KW-1185">Reference proteome</keyword>
<dbReference type="InterPro" id="IPR006143">
    <property type="entry name" value="RND_pump_MFP"/>
</dbReference>
<feature type="transmembrane region" description="Helical" evidence="2">
    <location>
        <begin position="12"/>
        <end position="32"/>
    </location>
</feature>